<keyword evidence="3" id="KW-1185">Reference proteome</keyword>
<reference evidence="2" key="2">
    <citation type="journal article" date="2022" name="Microb. Genom.">
        <title>A chromosome-scale genome assembly of the tomato pathogen Cladosporium fulvum reveals a compartmentalized genome architecture and the presence of a dispensable chromosome.</title>
        <authorList>
            <person name="Zaccaron A.Z."/>
            <person name="Chen L.H."/>
            <person name="Samaras A."/>
            <person name="Stergiopoulos I."/>
        </authorList>
    </citation>
    <scope>NUCLEOTIDE SEQUENCE</scope>
    <source>
        <strain evidence="2">Race5_Kim</strain>
    </source>
</reference>
<organism evidence="2 3">
    <name type="scientific">Passalora fulva</name>
    <name type="common">Tomato leaf mold</name>
    <name type="synonym">Cladosporium fulvum</name>
    <dbReference type="NCBI Taxonomy" id="5499"/>
    <lineage>
        <taxon>Eukaryota</taxon>
        <taxon>Fungi</taxon>
        <taxon>Dikarya</taxon>
        <taxon>Ascomycota</taxon>
        <taxon>Pezizomycotina</taxon>
        <taxon>Dothideomycetes</taxon>
        <taxon>Dothideomycetidae</taxon>
        <taxon>Mycosphaerellales</taxon>
        <taxon>Mycosphaerellaceae</taxon>
        <taxon>Fulvia</taxon>
    </lineage>
</organism>
<name>A0A9Q8UUN4_PASFU</name>
<proteinExistence type="predicted"/>
<dbReference type="KEGG" id="ffu:CLAFUR5_12316"/>
<dbReference type="RefSeq" id="XP_047767505.1">
    <property type="nucleotide sequence ID" value="XM_047911464.1"/>
</dbReference>
<feature type="compositionally biased region" description="Polar residues" evidence="1">
    <location>
        <begin position="20"/>
        <end position="38"/>
    </location>
</feature>
<gene>
    <name evidence="2" type="ORF">CLAFUR5_12316</name>
</gene>
<evidence type="ECO:0000256" key="1">
    <source>
        <dbReference type="SAM" id="MobiDB-lite"/>
    </source>
</evidence>
<evidence type="ECO:0008006" key="4">
    <source>
        <dbReference type="Google" id="ProtNLM"/>
    </source>
</evidence>
<dbReference type="EMBL" id="CP090172">
    <property type="protein sequence ID" value="UJO23139.1"/>
    <property type="molecule type" value="Genomic_DNA"/>
</dbReference>
<dbReference type="GeneID" id="71992194"/>
<feature type="region of interest" description="Disordered" evidence="1">
    <location>
        <begin position="1"/>
        <end position="47"/>
    </location>
</feature>
<evidence type="ECO:0000313" key="2">
    <source>
        <dbReference type="EMBL" id="UJO23139.1"/>
    </source>
</evidence>
<feature type="compositionally biased region" description="Polar residues" evidence="1">
    <location>
        <begin position="1"/>
        <end position="12"/>
    </location>
</feature>
<protein>
    <recommendedName>
        <fullName evidence="4">F-box domain-containing protein</fullName>
    </recommendedName>
</protein>
<reference evidence="2" key="1">
    <citation type="submission" date="2021-12" db="EMBL/GenBank/DDBJ databases">
        <authorList>
            <person name="Zaccaron A."/>
            <person name="Stergiopoulos I."/>
        </authorList>
    </citation>
    <scope>NUCLEOTIDE SEQUENCE</scope>
    <source>
        <strain evidence="2">Race5_Kim</strain>
    </source>
</reference>
<sequence length="272" mass="31438">MATQANTSPQVQQDDHKPTKTAQAHSPLQGQQDNSTPTRTDEPEKSSLSAAQRVFGIFELAEAIFLEMPPRDILLDQRVSRTWQSTIIESTPLQQATFNKPIPSQWYTFGGNEIAGEEHSMYQRSFFHHPLLDTVVDGHFHKSTAEKKREILTRPEASWTRQLLTQPPISGCVLLVERLRDYRTYEKEFHLSDQDGVRLGIAAQKSWGNSSRWVWISGWEQWYSAEWESRSARELLAMMKGEAWWRAWVEREMYRCSDLCEALVRCLVPVIS</sequence>
<dbReference type="AlphaFoldDB" id="A0A9Q8UUN4"/>
<dbReference type="Proteomes" id="UP000756132">
    <property type="component" value="Chromosome 10"/>
</dbReference>
<evidence type="ECO:0000313" key="3">
    <source>
        <dbReference type="Proteomes" id="UP000756132"/>
    </source>
</evidence>
<dbReference type="OrthoDB" id="3643498at2759"/>
<accession>A0A9Q8UUN4</accession>